<dbReference type="GO" id="GO:0005829">
    <property type="term" value="C:cytosol"/>
    <property type="evidence" value="ECO:0007669"/>
    <property type="project" value="TreeGrafter"/>
</dbReference>
<dbReference type="InterPro" id="IPR023214">
    <property type="entry name" value="HAD_sf"/>
</dbReference>
<dbReference type="InterPro" id="IPR036412">
    <property type="entry name" value="HAD-like_sf"/>
</dbReference>
<dbReference type="SFLD" id="SFLDG01129">
    <property type="entry name" value="C1.5:_HAD__Beta-PGM__Phosphata"/>
    <property type="match status" value="1"/>
</dbReference>
<accession>A0A1Y3LLE1</accession>
<keyword evidence="5" id="KW-0479">Metal-binding</keyword>
<dbReference type="EMBL" id="NFSB01000059">
    <property type="protein sequence ID" value="OUM36990.1"/>
    <property type="molecule type" value="Genomic_DNA"/>
</dbReference>
<dbReference type="InterPro" id="IPR050155">
    <property type="entry name" value="HAD-like_hydrolase_sf"/>
</dbReference>
<dbReference type="PANTHER" id="PTHR43434:SF1">
    <property type="entry name" value="PHOSPHOGLYCOLATE PHOSPHATASE"/>
    <property type="match status" value="1"/>
</dbReference>
<organism evidence="7 8">
    <name type="scientific">Pseudomonas putida</name>
    <name type="common">Arthrobacter siderocapsulatus</name>
    <dbReference type="NCBI Taxonomy" id="303"/>
    <lineage>
        <taxon>Bacteria</taxon>
        <taxon>Pseudomonadati</taxon>
        <taxon>Pseudomonadota</taxon>
        <taxon>Gammaproteobacteria</taxon>
        <taxon>Pseudomonadales</taxon>
        <taxon>Pseudomonadaceae</taxon>
        <taxon>Pseudomonas</taxon>
    </lineage>
</organism>
<comment type="similarity">
    <text evidence="3">Belongs to the HAD-like hydrolase superfamily. CbbY/CbbZ/Gph/YieH family.</text>
</comment>
<comment type="caution">
    <text evidence="7">The sequence shown here is derived from an EMBL/GenBank/DDBJ whole genome shotgun (WGS) entry which is preliminary data.</text>
</comment>
<dbReference type="SUPFAM" id="SSF56784">
    <property type="entry name" value="HAD-like"/>
    <property type="match status" value="1"/>
</dbReference>
<proteinExistence type="inferred from homology"/>
<protein>
    <recommendedName>
        <fullName evidence="4">phosphoglycolate phosphatase</fullName>
        <ecNumber evidence="4">3.1.3.18</ecNumber>
    </recommendedName>
</protein>
<dbReference type="Gene3D" id="1.10.150.240">
    <property type="entry name" value="Putative phosphatase, domain 2"/>
    <property type="match status" value="1"/>
</dbReference>
<evidence type="ECO:0000256" key="1">
    <source>
        <dbReference type="ARBA" id="ARBA00000830"/>
    </source>
</evidence>
<dbReference type="AlphaFoldDB" id="A0A1Y3LLE1"/>
<dbReference type="Gene3D" id="3.40.50.1000">
    <property type="entry name" value="HAD superfamily/HAD-like"/>
    <property type="match status" value="1"/>
</dbReference>
<evidence type="ECO:0000256" key="6">
    <source>
        <dbReference type="ARBA" id="ARBA00023277"/>
    </source>
</evidence>
<dbReference type="NCBIfam" id="TIGR01549">
    <property type="entry name" value="HAD-SF-IA-v1"/>
    <property type="match status" value="1"/>
</dbReference>
<evidence type="ECO:0000256" key="5">
    <source>
        <dbReference type="ARBA" id="ARBA00022723"/>
    </source>
</evidence>
<dbReference type="InterPro" id="IPR023198">
    <property type="entry name" value="PGP-like_dom2"/>
</dbReference>
<dbReference type="InterPro" id="IPR006439">
    <property type="entry name" value="HAD-SF_hydro_IA"/>
</dbReference>
<dbReference type="SFLD" id="SFLDS00003">
    <property type="entry name" value="Haloacid_Dehalogenase"/>
    <property type="match status" value="1"/>
</dbReference>
<dbReference type="Proteomes" id="UP000196082">
    <property type="component" value="Unassembled WGS sequence"/>
</dbReference>
<reference evidence="7 8" key="1">
    <citation type="submission" date="2017-05" db="EMBL/GenBank/DDBJ databases">
        <title>Whole genome sequence of Pseudomonas putida isolate 1312 commercialized as a biostimulant.</title>
        <authorList>
            <person name="Crovadore J."/>
            <person name="Blanc P."/>
            <person name="Chablais R."/>
            <person name="Cochard B."/>
            <person name="Grizard D."/>
            <person name="Lefort F."/>
        </authorList>
    </citation>
    <scope>NUCLEOTIDE SEQUENCE [LARGE SCALE GENOMIC DNA]</scope>
    <source>
        <strain evidence="7 8">1312</strain>
    </source>
</reference>
<evidence type="ECO:0000256" key="3">
    <source>
        <dbReference type="ARBA" id="ARBA00006171"/>
    </source>
</evidence>
<dbReference type="GO" id="GO:0008967">
    <property type="term" value="F:phosphoglycolate phosphatase activity"/>
    <property type="evidence" value="ECO:0007669"/>
    <property type="project" value="UniProtKB-EC"/>
</dbReference>
<name>A0A1Y3LLE1_PSEPU</name>
<evidence type="ECO:0000256" key="4">
    <source>
        <dbReference type="ARBA" id="ARBA00013078"/>
    </source>
</evidence>
<evidence type="ECO:0000256" key="2">
    <source>
        <dbReference type="ARBA" id="ARBA00004818"/>
    </source>
</evidence>
<dbReference type="Pfam" id="PF00702">
    <property type="entry name" value="Hydrolase"/>
    <property type="match status" value="1"/>
</dbReference>
<keyword evidence="6" id="KW-0119">Carbohydrate metabolism</keyword>
<sequence length="225" mass="25334">MKNLQLNLSSYATLVFDCDGVLLNSNKVKTQAFYQAALPYGEMAAQALADYHVANGGVSRYKKFSYFLEHIVTEHIEGITLENLLDCYAEHVKSGLLSCDVASGLRELRSETPNTRWLIVSGGDQAELREIFAQRKLDDLFDGGIFGSPDTKEDILSREKNNENISSPALFIGDSKYDYKAASESKIDFVFMSEWTEVANWQQWCIENNISTLRNISYMSKTASH</sequence>
<evidence type="ECO:0000313" key="8">
    <source>
        <dbReference type="Proteomes" id="UP000196082"/>
    </source>
</evidence>
<gene>
    <name evidence="7" type="ORF">B8W72_05620</name>
</gene>
<evidence type="ECO:0000313" key="7">
    <source>
        <dbReference type="EMBL" id="OUM36990.1"/>
    </source>
</evidence>
<comment type="catalytic activity">
    <reaction evidence="1">
        <text>2-phosphoglycolate + H2O = glycolate + phosphate</text>
        <dbReference type="Rhea" id="RHEA:14369"/>
        <dbReference type="ChEBI" id="CHEBI:15377"/>
        <dbReference type="ChEBI" id="CHEBI:29805"/>
        <dbReference type="ChEBI" id="CHEBI:43474"/>
        <dbReference type="ChEBI" id="CHEBI:58033"/>
        <dbReference type="EC" id="3.1.3.18"/>
    </reaction>
</comment>
<dbReference type="RefSeq" id="WP_086974889.1">
    <property type="nucleotide sequence ID" value="NZ_NFSB01000059.1"/>
</dbReference>
<dbReference type="EC" id="3.1.3.18" evidence="4"/>
<keyword evidence="7" id="KW-0378">Hydrolase</keyword>
<dbReference type="CDD" id="cd01427">
    <property type="entry name" value="HAD_like"/>
    <property type="match status" value="1"/>
</dbReference>
<dbReference type="PANTHER" id="PTHR43434">
    <property type="entry name" value="PHOSPHOGLYCOLATE PHOSPHATASE"/>
    <property type="match status" value="1"/>
</dbReference>
<dbReference type="GO" id="GO:0006281">
    <property type="term" value="P:DNA repair"/>
    <property type="evidence" value="ECO:0007669"/>
    <property type="project" value="TreeGrafter"/>
</dbReference>
<dbReference type="GO" id="GO:0046872">
    <property type="term" value="F:metal ion binding"/>
    <property type="evidence" value="ECO:0007669"/>
    <property type="project" value="UniProtKB-KW"/>
</dbReference>
<comment type="pathway">
    <text evidence="2">Organic acid metabolism; glycolate biosynthesis; glycolate from 2-phosphoglycolate: step 1/1.</text>
</comment>